<proteinExistence type="predicted"/>
<geneLocation type="plasmid" evidence="3 4">
    <name>pTB1</name>
</geneLocation>
<dbReference type="HOGENOM" id="CLU_1659410_0_0_5"/>
<dbReference type="AlphaFoldDB" id="Q07GS7"/>
<dbReference type="KEGG" id="rde:RD1_A0018"/>
<dbReference type="RefSeq" id="WP_011655378.1">
    <property type="nucleotide sequence ID" value="NC_008386.1"/>
</dbReference>
<protein>
    <submittedName>
        <fullName evidence="3">Uncharacterized protein</fullName>
    </submittedName>
</protein>
<sequence>MSVTTFPSKGRVTPEGQADEPAARYEAAPQTVISLKGYRQELTRKARAQVLREMRGKVKAPSLTYVLLAVFFAGTAALAYGHNYFDISDAARSGLVVGSMCLLAWIYHAIFLGAFFTLHAGMLLVFGSTYFFEAIMEVSIVLVGIVLTTLFMKWIGLLE</sequence>
<keyword evidence="3" id="KW-0614">Plasmid</keyword>
<feature type="region of interest" description="Disordered" evidence="1">
    <location>
        <begin position="1"/>
        <end position="25"/>
    </location>
</feature>
<organism evidence="3 4">
    <name type="scientific">Roseobacter denitrificans (strain ATCC 33942 / OCh 114)</name>
    <name type="common">Erythrobacter sp. (strain OCh 114)</name>
    <name type="synonym">Roseobacter denitrificans</name>
    <dbReference type="NCBI Taxonomy" id="375451"/>
    <lineage>
        <taxon>Bacteria</taxon>
        <taxon>Pseudomonadati</taxon>
        <taxon>Pseudomonadota</taxon>
        <taxon>Alphaproteobacteria</taxon>
        <taxon>Rhodobacterales</taxon>
        <taxon>Roseobacteraceae</taxon>
        <taxon>Roseobacter</taxon>
    </lineage>
</organism>
<accession>Q07GS7</accession>
<keyword evidence="4" id="KW-1185">Reference proteome</keyword>
<evidence type="ECO:0000313" key="4">
    <source>
        <dbReference type="Proteomes" id="UP000007029"/>
    </source>
</evidence>
<reference evidence="3 4" key="1">
    <citation type="journal article" date="2007" name="J. Bacteriol.">
        <title>The complete genome sequence of Roseobacter denitrificans reveals a mixotrophic rather than photosynthetic metabolism.</title>
        <authorList>
            <person name="Swingley W.D."/>
            <person name="Sadekar S."/>
            <person name="Mastrian S.D."/>
            <person name="Matthies H.J."/>
            <person name="Hao J."/>
            <person name="Ramos H."/>
            <person name="Acharya C.R."/>
            <person name="Conrad A.L."/>
            <person name="Taylor H.L."/>
            <person name="Dejesa L.C."/>
            <person name="Shah M.K."/>
            <person name="O'huallachain M.E."/>
            <person name="Lince M.T."/>
            <person name="Blankenship R.E."/>
            <person name="Beatty J.T."/>
            <person name="Touchman J.W."/>
        </authorList>
    </citation>
    <scope>NUCLEOTIDE SEQUENCE [LARGE SCALE GENOMIC DNA]</scope>
    <source>
        <strain evidence="4">ATCC 33942 / OCh 114</strain>
        <plasmid evidence="3 4">pTB1</plasmid>
    </source>
</reference>
<dbReference type="EMBL" id="CP000464">
    <property type="protein sequence ID" value="ABI93322.1"/>
    <property type="molecule type" value="Genomic_DNA"/>
</dbReference>
<name>Q07GS7_ROSDO</name>
<keyword evidence="2" id="KW-0812">Transmembrane</keyword>
<keyword evidence="2" id="KW-0472">Membrane</keyword>
<feature type="transmembrane region" description="Helical" evidence="2">
    <location>
        <begin position="62"/>
        <end position="82"/>
    </location>
</feature>
<feature type="transmembrane region" description="Helical" evidence="2">
    <location>
        <begin position="138"/>
        <end position="157"/>
    </location>
</feature>
<dbReference type="Proteomes" id="UP000007029">
    <property type="component" value="Plasmid pTB1"/>
</dbReference>
<evidence type="ECO:0000256" key="1">
    <source>
        <dbReference type="SAM" id="MobiDB-lite"/>
    </source>
</evidence>
<gene>
    <name evidence="3" type="ordered locus">RD1_A0018</name>
</gene>
<evidence type="ECO:0000313" key="3">
    <source>
        <dbReference type="EMBL" id="ABI93322.1"/>
    </source>
</evidence>
<keyword evidence="2" id="KW-1133">Transmembrane helix</keyword>
<feature type="transmembrane region" description="Helical" evidence="2">
    <location>
        <begin position="102"/>
        <end position="126"/>
    </location>
</feature>
<evidence type="ECO:0000256" key="2">
    <source>
        <dbReference type="SAM" id="Phobius"/>
    </source>
</evidence>